<dbReference type="EC" id="3.6.1.65" evidence="3"/>
<dbReference type="InterPro" id="IPR020476">
    <property type="entry name" value="Nudix_hydrolase"/>
</dbReference>
<dbReference type="PROSITE" id="PS51462">
    <property type="entry name" value="NUDIX"/>
    <property type="match status" value="1"/>
</dbReference>
<dbReference type="OrthoDB" id="9810648at2"/>
<proteinExistence type="predicted"/>
<accession>A0A2Z3LFV6</accession>
<feature type="domain" description="Nudix hydrolase" evidence="2">
    <location>
        <begin position="23"/>
        <end position="162"/>
    </location>
</feature>
<dbReference type="PANTHER" id="PTHR43736">
    <property type="entry name" value="ADP-RIBOSE PYROPHOSPHATASE"/>
    <property type="match status" value="1"/>
</dbReference>
<dbReference type="InterPro" id="IPR015797">
    <property type="entry name" value="NUDIX_hydrolase-like_dom_sf"/>
</dbReference>
<evidence type="ECO:0000259" key="2">
    <source>
        <dbReference type="PROSITE" id="PS51462"/>
    </source>
</evidence>
<dbReference type="GO" id="GO:0016787">
    <property type="term" value="F:hydrolase activity"/>
    <property type="evidence" value="ECO:0007669"/>
    <property type="project" value="UniProtKB-KW"/>
</dbReference>
<dbReference type="PRINTS" id="PR00502">
    <property type="entry name" value="NUDIXFAMILY"/>
</dbReference>
<dbReference type="SUPFAM" id="SSF55811">
    <property type="entry name" value="Nudix"/>
    <property type="match status" value="1"/>
</dbReference>
<gene>
    <name evidence="3" type="primary">nudG</name>
    <name evidence="3" type="ORF">DK880_00118</name>
</gene>
<dbReference type="PANTHER" id="PTHR43736:SF1">
    <property type="entry name" value="DIHYDRONEOPTERIN TRIPHOSPHATE DIPHOSPHATASE"/>
    <property type="match status" value="1"/>
</dbReference>
<reference evidence="3 4" key="1">
    <citation type="submission" date="2018-05" db="EMBL/GenBank/DDBJ databases">
        <title>Candidatus Cardinium hertigii Genome Assembly.</title>
        <authorList>
            <person name="Showmaker K.C."/>
            <person name="Walden K.O."/>
            <person name="Fields C.J."/>
            <person name="Lambert K.N."/>
            <person name="Hudson M.E."/>
        </authorList>
    </citation>
    <scope>NUCLEOTIDE SEQUENCE [LARGE SCALE GENOMIC DNA]</scope>
    <source>
        <strain evidence="4">cHgTN10</strain>
    </source>
</reference>
<organism evidence="3 4">
    <name type="scientific">Candidatus Cardinium hertigii</name>
    <dbReference type="NCBI Taxonomy" id="247481"/>
    <lineage>
        <taxon>Bacteria</taxon>
        <taxon>Pseudomonadati</taxon>
        <taxon>Bacteroidota</taxon>
        <taxon>Cytophagia</taxon>
        <taxon>Cytophagales</taxon>
        <taxon>Amoebophilaceae</taxon>
        <taxon>Candidatus Cardinium</taxon>
    </lineage>
</organism>
<keyword evidence="4" id="KW-1185">Reference proteome</keyword>
<name>A0A2Z3LFV6_9BACT</name>
<dbReference type="Gene3D" id="3.90.79.10">
    <property type="entry name" value="Nucleoside Triphosphate Pyrophosphohydrolase"/>
    <property type="match status" value="1"/>
</dbReference>
<dbReference type="Proteomes" id="UP000245872">
    <property type="component" value="Chromosome"/>
</dbReference>
<evidence type="ECO:0000313" key="4">
    <source>
        <dbReference type="Proteomes" id="UP000245872"/>
    </source>
</evidence>
<dbReference type="RefSeq" id="WP_109996913.1">
    <property type="nucleotide sequence ID" value="NZ_CP029619.1"/>
</dbReference>
<dbReference type="CDD" id="cd02883">
    <property type="entry name" value="NUDIX_Hydrolase"/>
    <property type="match status" value="1"/>
</dbReference>
<dbReference type="EMBL" id="CP029619">
    <property type="protein sequence ID" value="AWN81455.1"/>
    <property type="molecule type" value="Genomic_DNA"/>
</dbReference>
<protein>
    <submittedName>
        <fullName evidence="3">CTP pyrophosphohydrolase</fullName>
        <ecNumber evidence="3">3.6.1.65</ecNumber>
    </submittedName>
</protein>
<evidence type="ECO:0000313" key="3">
    <source>
        <dbReference type="EMBL" id="AWN81455.1"/>
    </source>
</evidence>
<dbReference type="InterPro" id="IPR000086">
    <property type="entry name" value="NUDIX_hydrolase_dom"/>
</dbReference>
<dbReference type="KEGG" id="cher:DK880_00118"/>
<keyword evidence="1 3" id="KW-0378">Hydrolase</keyword>
<evidence type="ECO:0000256" key="1">
    <source>
        <dbReference type="ARBA" id="ARBA00022801"/>
    </source>
</evidence>
<dbReference type="AlphaFoldDB" id="A0A2Z3LFV6"/>
<sequence>MNLIPFEGGLLALSPVLIEGFCPLSPAIVICGMTYADKLLLLKRHPAVLSACRWNLPGGKVEKNETLRQAMVREIKEETAIDLDESVVHLVKSIYVRKYQSNGKHDFICHVFKTLLLTHSSHNDPIVLLNREHTDYAWVSVSEAYHLDLISGGEAILRLVFE</sequence>
<dbReference type="Pfam" id="PF00293">
    <property type="entry name" value="NUDIX"/>
    <property type="match status" value="1"/>
</dbReference>